<feature type="compositionally biased region" description="Acidic residues" evidence="1">
    <location>
        <begin position="240"/>
        <end position="261"/>
    </location>
</feature>
<accession>A0AAF0Y534</accession>
<gene>
    <name evidence="2" type="ORF">LOC62_01G001393</name>
</gene>
<evidence type="ECO:0000313" key="2">
    <source>
        <dbReference type="EMBL" id="WOO77836.1"/>
    </source>
</evidence>
<organism evidence="2 3">
    <name type="scientific">Vanrija pseudolonga</name>
    <dbReference type="NCBI Taxonomy" id="143232"/>
    <lineage>
        <taxon>Eukaryota</taxon>
        <taxon>Fungi</taxon>
        <taxon>Dikarya</taxon>
        <taxon>Basidiomycota</taxon>
        <taxon>Agaricomycotina</taxon>
        <taxon>Tremellomycetes</taxon>
        <taxon>Trichosporonales</taxon>
        <taxon>Trichosporonaceae</taxon>
        <taxon>Vanrija</taxon>
    </lineage>
</organism>
<dbReference type="GeneID" id="87804649"/>
<keyword evidence="3" id="KW-1185">Reference proteome</keyword>
<reference evidence="2" key="1">
    <citation type="submission" date="2023-10" db="EMBL/GenBank/DDBJ databases">
        <authorList>
            <person name="Noh H."/>
        </authorList>
    </citation>
    <scope>NUCLEOTIDE SEQUENCE</scope>
    <source>
        <strain evidence="2">DUCC4014</strain>
    </source>
</reference>
<feature type="region of interest" description="Disordered" evidence="1">
    <location>
        <begin position="185"/>
        <end position="262"/>
    </location>
</feature>
<evidence type="ECO:0000313" key="3">
    <source>
        <dbReference type="Proteomes" id="UP000827549"/>
    </source>
</evidence>
<dbReference type="Proteomes" id="UP000827549">
    <property type="component" value="Chromosome 1"/>
</dbReference>
<proteinExistence type="predicted"/>
<dbReference type="EMBL" id="CP086714">
    <property type="protein sequence ID" value="WOO77836.1"/>
    <property type="molecule type" value="Genomic_DNA"/>
</dbReference>
<evidence type="ECO:0000256" key="1">
    <source>
        <dbReference type="SAM" id="MobiDB-lite"/>
    </source>
</evidence>
<dbReference type="AlphaFoldDB" id="A0AAF0Y534"/>
<feature type="compositionally biased region" description="Low complexity" evidence="1">
    <location>
        <begin position="187"/>
        <end position="221"/>
    </location>
</feature>
<sequence>MTADKVDPAPKDTDHELKLVTVTDGYYPFTEVAFRWPESFGWGSNEHTEIKEIVNGLSQSGHFLSSAGQLHPDFYICEFADGTKKACFSLKQVQFIQYHVSVALSRKIRSLGHTQESKASKEDIPEPRVSPKDISLLQIPLPQKFIPASFVTSVKVQPYNTKNLGRSLDNAIRKQNKQTLMANVMGPLPSVDSTTPSSSASTLEHGDSTPSPSSPTLASATFPLPTLTPEADDSSSALQVEDDSLVTDTATDDDAETDDEGIASARRSATTYFMNARNAYFTASSGGVHRALATLGQAEESDLSRLEERNPSVGRGLFIASDMTLDSKGNYLQAGYSACLWTDPPAPKDSSANVDADMPEMKGDVRRRHWRVTSTGKADVAYFNGTTTIPIRSAELASAMNRDLGRLWVESGTGAVYVIVYSPDRRHHGIPGVDVDAFDNGGSQHVTAAGKGKRYLIDLAKLVNCVDKGDGREASDRSLEEVLAILLPNVPFDANDNNSGNYADSSTSVTALMKLARSSTIAAITT</sequence>
<name>A0AAF0Y534_9TREE</name>
<dbReference type="RefSeq" id="XP_062623868.1">
    <property type="nucleotide sequence ID" value="XM_062767884.1"/>
</dbReference>
<protein>
    <submittedName>
        <fullName evidence="2">Uncharacterized protein</fullName>
    </submittedName>
</protein>